<name>N1PCQ2_DOTSN</name>
<dbReference type="AlphaFoldDB" id="N1PCQ2"/>
<dbReference type="Proteomes" id="UP000016933">
    <property type="component" value="Unassembled WGS sequence"/>
</dbReference>
<sequence length="143" mass="15744">MSLSCSNTQLSTAAEGDANVAPTRLGVHRHLEHSALYFPALVSHTFPLFAGMQNRRDRLSWAVTGWYILPSSALLPPCFPETLIELSLVIHHFPICSSFGYLYSPSRPSASVSRPQMRPVADHVPAISTDRSAPDTGRMRLDL</sequence>
<organism evidence="1 2">
    <name type="scientific">Dothistroma septosporum (strain NZE10 / CBS 128990)</name>
    <name type="common">Red band needle blight fungus</name>
    <name type="synonym">Mycosphaerella pini</name>
    <dbReference type="NCBI Taxonomy" id="675120"/>
    <lineage>
        <taxon>Eukaryota</taxon>
        <taxon>Fungi</taxon>
        <taxon>Dikarya</taxon>
        <taxon>Ascomycota</taxon>
        <taxon>Pezizomycotina</taxon>
        <taxon>Dothideomycetes</taxon>
        <taxon>Dothideomycetidae</taxon>
        <taxon>Mycosphaerellales</taxon>
        <taxon>Mycosphaerellaceae</taxon>
        <taxon>Dothistroma</taxon>
    </lineage>
</organism>
<gene>
    <name evidence="1" type="ORF">DOTSEDRAFT_47694</name>
</gene>
<proteinExistence type="predicted"/>
<protein>
    <submittedName>
        <fullName evidence="1">Uncharacterized protein</fullName>
    </submittedName>
</protein>
<evidence type="ECO:0000313" key="2">
    <source>
        <dbReference type="Proteomes" id="UP000016933"/>
    </source>
</evidence>
<dbReference type="EMBL" id="KB446544">
    <property type="protein sequence ID" value="EME40328.1"/>
    <property type="molecule type" value="Genomic_DNA"/>
</dbReference>
<accession>N1PCQ2</accession>
<reference evidence="2" key="1">
    <citation type="journal article" date="2012" name="PLoS Genet.">
        <title>The genomes of the fungal plant pathogens Cladosporium fulvum and Dothistroma septosporum reveal adaptation to different hosts and lifestyles but also signatures of common ancestry.</title>
        <authorList>
            <person name="de Wit P.J.G.M."/>
            <person name="van der Burgt A."/>
            <person name="Oekmen B."/>
            <person name="Stergiopoulos I."/>
            <person name="Abd-Elsalam K.A."/>
            <person name="Aerts A.L."/>
            <person name="Bahkali A.H."/>
            <person name="Beenen H.G."/>
            <person name="Chettri P."/>
            <person name="Cox M.P."/>
            <person name="Datema E."/>
            <person name="de Vries R.P."/>
            <person name="Dhillon B."/>
            <person name="Ganley A.R."/>
            <person name="Griffiths S.A."/>
            <person name="Guo Y."/>
            <person name="Hamelin R.C."/>
            <person name="Henrissat B."/>
            <person name="Kabir M.S."/>
            <person name="Jashni M.K."/>
            <person name="Kema G."/>
            <person name="Klaubauf S."/>
            <person name="Lapidus A."/>
            <person name="Levasseur A."/>
            <person name="Lindquist E."/>
            <person name="Mehrabi R."/>
            <person name="Ohm R.A."/>
            <person name="Owen T.J."/>
            <person name="Salamov A."/>
            <person name="Schwelm A."/>
            <person name="Schijlen E."/>
            <person name="Sun H."/>
            <person name="van den Burg H.A."/>
            <person name="van Ham R.C.H.J."/>
            <person name="Zhang S."/>
            <person name="Goodwin S.B."/>
            <person name="Grigoriev I.V."/>
            <person name="Collemare J."/>
            <person name="Bradshaw R.E."/>
        </authorList>
    </citation>
    <scope>NUCLEOTIDE SEQUENCE [LARGE SCALE GENOMIC DNA]</scope>
    <source>
        <strain evidence="2">NZE10 / CBS 128990</strain>
    </source>
</reference>
<reference evidence="1 2" key="2">
    <citation type="journal article" date="2012" name="PLoS Pathog.">
        <title>Diverse lifestyles and strategies of plant pathogenesis encoded in the genomes of eighteen Dothideomycetes fungi.</title>
        <authorList>
            <person name="Ohm R.A."/>
            <person name="Feau N."/>
            <person name="Henrissat B."/>
            <person name="Schoch C.L."/>
            <person name="Horwitz B.A."/>
            <person name="Barry K.W."/>
            <person name="Condon B.J."/>
            <person name="Copeland A.C."/>
            <person name="Dhillon B."/>
            <person name="Glaser F."/>
            <person name="Hesse C.N."/>
            <person name="Kosti I."/>
            <person name="LaButti K."/>
            <person name="Lindquist E.A."/>
            <person name="Lucas S."/>
            <person name="Salamov A.A."/>
            <person name="Bradshaw R.E."/>
            <person name="Ciuffetti L."/>
            <person name="Hamelin R.C."/>
            <person name="Kema G.H.J."/>
            <person name="Lawrence C."/>
            <person name="Scott J.A."/>
            <person name="Spatafora J.W."/>
            <person name="Turgeon B.G."/>
            <person name="de Wit P.J.G.M."/>
            <person name="Zhong S."/>
            <person name="Goodwin S.B."/>
            <person name="Grigoriev I.V."/>
        </authorList>
    </citation>
    <scope>NUCLEOTIDE SEQUENCE [LARGE SCALE GENOMIC DNA]</scope>
    <source>
        <strain evidence="2">NZE10 / CBS 128990</strain>
    </source>
</reference>
<evidence type="ECO:0000313" key="1">
    <source>
        <dbReference type="EMBL" id="EME40328.1"/>
    </source>
</evidence>
<keyword evidence="2" id="KW-1185">Reference proteome</keyword>
<dbReference type="HOGENOM" id="CLU_1806120_0_0_1"/>